<dbReference type="InterPro" id="IPR029058">
    <property type="entry name" value="AB_hydrolase_fold"/>
</dbReference>
<sequence length="250" mass="27828">MTSSKPRIILLPGAWHPPTVFNPLVNKLSTYGYKCYPLSLQATNQIEAVPSLQKDLDVLHQVVTKYLDFGEDVMVVAHSWSGLIAGGGLDGLGKIQREKKGKKNGVVRIAYLAAFCPVENVSLIEAFGGHEPEFYDVQKPWVKVKGAENLFYNDLPEEQRAHWASQLLPHSYATKFNGTKTVAWRTIPSSYLICEDDNALPPFVQEAMVKKCQDEGADMTAERIKSGHSPFLSKTDETADFLRRAAGEKF</sequence>
<keyword evidence="3" id="KW-1185">Reference proteome</keyword>
<dbReference type="InterPro" id="IPR000073">
    <property type="entry name" value="AB_hydrolase_1"/>
</dbReference>
<evidence type="ECO:0000313" key="3">
    <source>
        <dbReference type="Proteomes" id="UP000184330"/>
    </source>
</evidence>
<dbReference type="OrthoDB" id="408373at2759"/>
<feature type="domain" description="AB hydrolase-1" evidence="1">
    <location>
        <begin position="8"/>
        <end position="240"/>
    </location>
</feature>
<evidence type="ECO:0000259" key="1">
    <source>
        <dbReference type="Pfam" id="PF12697"/>
    </source>
</evidence>
<dbReference type="Proteomes" id="UP000184330">
    <property type="component" value="Unassembled WGS sequence"/>
</dbReference>
<dbReference type="STRING" id="576137.A0A1L7WSZ0"/>
<reference evidence="2 3" key="1">
    <citation type="submission" date="2016-03" db="EMBL/GenBank/DDBJ databases">
        <authorList>
            <person name="Ploux O."/>
        </authorList>
    </citation>
    <scope>NUCLEOTIDE SEQUENCE [LARGE SCALE GENOMIC DNA]</scope>
    <source>
        <strain evidence="2 3">UAMH 11012</strain>
    </source>
</reference>
<evidence type="ECO:0000313" key="2">
    <source>
        <dbReference type="EMBL" id="CZR55879.1"/>
    </source>
</evidence>
<proteinExistence type="predicted"/>
<dbReference type="EMBL" id="FJOG01000007">
    <property type="protein sequence ID" value="CZR55879.1"/>
    <property type="molecule type" value="Genomic_DNA"/>
</dbReference>
<gene>
    <name evidence="2" type="ORF">PAC_05767</name>
</gene>
<dbReference type="AlphaFoldDB" id="A0A1L7WSZ0"/>
<protein>
    <recommendedName>
        <fullName evidence="1">AB hydrolase-1 domain-containing protein</fullName>
    </recommendedName>
</protein>
<dbReference type="InterPro" id="IPR052897">
    <property type="entry name" value="Sec-Metab_Biosynth_Hydrolase"/>
</dbReference>
<name>A0A1L7WSZ0_9HELO</name>
<dbReference type="Gene3D" id="3.40.50.1820">
    <property type="entry name" value="alpha/beta hydrolase"/>
    <property type="match status" value="1"/>
</dbReference>
<organism evidence="2 3">
    <name type="scientific">Phialocephala subalpina</name>
    <dbReference type="NCBI Taxonomy" id="576137"/>
    <lineage>
        <taxon>Eukaryota</taxon>
        <taxon>Fungi</taxon>
        <taxon>Dikarya</taxon>
        <taxon>Ascomycota</taxon>
        <taxon>Pezizomycotina</taxon>
        <taxon>Leotiomycetes</taxon>
        <taxon>Helotiales</taxon>
        <taxon>Mollisiaceae</taxon>
        <taxon>Phialocephala</taxon>
        <taxon>Phialocephala fortinii species complex</taxon>
    </lineage>
</organism>
<dbReference type="PANTHER" id="PTHR37017">
    <property type="entry name" value="AB HYDROLASE-1 DOMAIN-CONTAINING PROTEIN-RELATED"/>
    <property type="match status" value="1"/>
</dbReference>
<accession>A0A1L7WSZ0</accession>
<dbReference type="PANTHER" id="PTHR37017:SF11">
    <property type="entry name" value="ESTERASE_LIPASE_THIOESTERASE DOMAIN-CONTAINING PROTEIN"/>
    <property type="match status" value="1"/>
</dbReference>
<dbReference type="Pfam" id="PF12697">
    <property type="entry name" value="Abhydrolase_6"/>
    <property type="match status" value="1"/>
</dbReference>
<dbReference type="SUPFAM" id="SSF53474">
    <property type="entry name" value="alpha/beta-Hydrolases"/>
    <property type="match status" value="1"/>
</dbReference>